<dbReference type="InterPro" id="IPR007325">
    <property type="entry name" value="KFase/CYL"/>
</dbReference>
<keyword evidence="5 7" id="KW-0823">Tryptophan catabolism</keyword>
<protein>
    <recommendedName>
        <fullName evidence="7">Kynurenine formamidase</fullName>
        <shortName evidence="7">KFA</shortName>
        <shortName evidence="7">KFase</shortName>
        <ecNumber evidence="7">3.5.1.9</ecNumber>
    </recommendedName>
    <alternativeName>
        <fullName evidence="7">Arylformamidase</fullName>
    </alternativeName>
    <alternativeName>
        <fullName evidence="7">N-formylkynurenine formamidase</fullName>
        <shortName evidence="7">FKF</shortName>
    </alternativeName>
</protein>
<evidence type="ECO:0000256" key="4">
    <source>
        <dbReference type="ARBA" id="ARBA00022833"/>
    </source>
</evidence>
<feature type="binding site" evidence="7">
    <location>
        <position position="53"/>
    </location>
    <ligand>
        <name>Zn(2+)</name>
        <dbReference type="ChEBI" id="CHEBI:29105"/>
        <label>2</label>
    </ligand>
</feature>
<gene>
    <name evidence="7 8" type="primary">kynB</name>
    <name evidence="8" type="ORF">ACFYKX_19835</name>
</gene>
<evidence type="ECO:0000256" key="3">
    <source>
        <dbReference type="ARBA" id="ARBA00022801"/>
    </source>
</evidence>
<feature type="binding site" evidence="7">
    <location>
        <position position="47"/>
    </location>
    <ligand>
        <name>Zn(2+)</name>
        <dbReference type="ChEBI" id="CHEBI:29105"/>
        <label>1</label>
    </ligand>
</feature>
<comment type="cofactor">
    <cofactor evidence="7">
        <name>Zn(2+)</name>
        <dbReference type="ChEBI" id="CHEBI:29105"/>
    </cofactor>
    <text evidence="7">Binds 2 zinc ions per subunit.</text>
</comment>
<name>A0ABW6KHZ2_9BACI</name>
<comment type="catalytic activity">
    <reaction evidence="6 7">
        <text>N-formyl-L-kynurenine + H2O = L-kynurenine + formate + H(+)</text>
        <dbReference type="Rhea" id="RHEA:13009"/>
        <dbReference type="ChEBI" id="CHEBI:15377"/>
        <dbReference type="ChEBI" id="CHEBI:15378"/>
        <dbReference type="ChEBI" id="CHEBI:15740"/>
        <dbReference type="ChEBI" id="CHEBI:57959"/>
        <dbReference type="ChEBI" id="CHEBI:58629"/>
        <dbReference type="EC" id="3.5.1.9"/>
    </reaction>
</comment>
<feature type="binding site" evidence="7">
    <location>
        <position position="170"/>
    </location>
    <ligand>
        <name>Zn(2+)</name>
        <dbReference type="ChEBI" id="CHEBI:29105"/>
        <label>2</label>
    </ligand>
</feature>
<comment type="similarity">
    <text evidence="7">Belongs to the Cyclase 1 superfamily. KynB family.</text>
</comment>
<keyword evidence="4 7" id="KW-0862">Zinc</keyword>
<feature type="binding site" evidence="7">
    <location>
        <position position="170"/>
    </location>
    <ligand>
        <name>Zn(2+)</name>
        <dbReference type="ChEBI" id="CHEBI:29105"/>
        <label>1</label>
    </ligand>
</feature>
<evidence type="ECO:0000256" key="5">
    <source>
        <dbReference type="ARBA" id="ARBA00023079"/>
    </source>
</evidence>
<evidence type="ECO:0000313" key="9">
    <source>
        <dbReference type="Proteomes" id="UP001601059"/>
    </source>
</evidence>
<dbReference type="NCBIfam" id="TIGR03035">
    <property type="entry name" value="trp_arylform"/>
    <property type="match status" value="1"/>
</dbReference>
<feature type="binding site" evidence="7">
    <location>
        <position position="17"/>
    </location>
    <ligand>
        <name>substrate</name>
    </ligand>
</feature>
<dbReference type="EMBL" id="JBIACK010000011">
    <property type="protein sequence ID" value="MFE8702860.1"/>
    <property type="molecule type" value="Genomic_DNA"/>
</dbReference>
<feature type="active site" description="Proton donor/acceptor" evidence="7">
    <location>
        <position position="57"/>
    </location>
</feature>
<dbReference type="Proteomes" id="UP001601059">
    <property type="component" value="Unassembled WGS sequence"/>
</dbReference>
<dbReference type="SUPFAM" id="SSF102198">
    <property type="entry name" value="Putative cyclase"/>
    <property type="match status" value="1"/>
</dbReference>
<keyword evidence="3 7" id="KW-0378">Hydrolase</keyword>
<feature type="binding site" evidence="7">
    <location>
        <position position="53"/>
    </location>
    <ligand>
        <name>Zn(2+)</name>
        <dbReference type="ChEBI" id="CHEBI:29105"/>
        <label>1</label>
    </ligand>
</feature>
<dbReference type="PANTHER" id="PTHR31118">
    <property type="entry name" value="CYCLASE-LIKE PROTEIN 2"/>
    <property type="match status" value="1"/>
</dbReference>
<accession>A0ABW6KHZ2</accession>
<dbReference type="Pfam" id="PF04199">
    <property type="entry name" value="Cyclase"/>
    <property type="match status" value="1"/>
</dbReference>
<comment type="caution">
    <text evidence="8">The sequence shown here is derived from an EMBL/GenBank/DDBJ whole genome shotgun (WGS) entry which is preliminary data.</text>
</comment>
<dbReference type="PANTHER" id="PTHR31118:SF32">
    <property type="entry name" value="KYNURENINE FORMAMIDASE"/>
    <property type="match status" value="1"/>
</dbReference>
<dbReference type="HAMAP" id="MF_01969">
    <property type="entry name" value="KynB"/>
    <property type="match status" value="1"/>
</dbReference>
<reference evidence="8 9" key="1">
    <citation type="submission" date="2024-08" db="EMBL/GenBank/DDBJ databases">
        <title>Two novel Cytobacillus novel species.</title>
        <authorList>
            <person name="Liu G."/>
        </authorList>
    </citation>
    <scope>NUCLEOTIDE SEQUENCE [LARGE SCALE GENOMIC DNA]</scope>
    <source>
        <strain evidence="8 9">FJAT-54145</strain>
    </source>
</reference>
<comment type="function">
    <text evidence="1 7">Catalyzes the hydrolysis of N-formyl-L-kynurenine to L-kynurenine, the second step in the kynurenine pathway of tryptophan degradation.</text>
</comment>
<evidence type="ECO:0000256" key="6">
    <source>
        <dbReference type="ARBA" id="ARBA00048496"/>
    </source>
</evidence>
<dbReference type="InterPro" id="IPR017484">
    <property type="entry name" value="Kynurenine_formamidase_bac"/>
</dbReference>
<dbReference type="InterPro" id="IPR037175">
    <property type="entry name" value="KFase_sf"/>
</dbReference>
<keyword evidence="2 7" id="KW-0479">Metal-binding</keyword>
<dbReference type="EC" id="3.5.1.9" evidence="7"/>
<evidence type="ECO:0000256" key="7">
    <source>
        <dbReference type="HAMAP-Rule" id="MF_01969"/>
    </source>
</evidence>
<sequence>MSLIDVSRPLSNNTPGWPGDTPFSYEVSWPMEKSGSVNVGRVTMSIHTGTHVDAPFHFDNDGQKITEIDLSLYVGIAKVIDVSGRESIGVEDLVNVELNGVERVLFKTSSWRNSNEFPSEIPFLREDLASFLKEKGVRLIGVDIPSVDPLDSKELPAHHSLSKAGIHILESLQLDHVHPGDYELIALPLAIEGADGSPVRAVLRELS</sequence>
<feature type="binding site" evidence="7">
    <location>
        <position position="51"/>
    </location>
    <ligand>
        <name>Zn(2+)</name>
        <dbReference type="ChEBI" id="CHEBI:29105"/>
        <label>1</label>
    </ligand>
</feature>
<comment type="subunit">
    <text evidence="7">Homodimer.</text>
</comment>
<evidence type="ECO:0000256" key="1">
    <source>
        <dbReference type="ARBA" id="ARBA00002204"/>
    </source>
</evidence>
<dbReference type="GO" id="GO:0004061">
    <property type="term" value="F:arylformamidase activity"/>
    <property type="evidence" value="ECO:0007669"/>
    <property type="project" value="UniProtKB-EC"/>
</dbReference>
<comment type="pathway">
    <text evidence="7">Amino-acid degradation; L-tryptophan degradation via kynurenine pathway; L-kynurenine from L-tryptophan: step 2/2.</text>
</comment>
<evidence type="ECO:0000313" key="8">
    <source>
        <dbReference type="EMBL" id="MFE8702860.1"/>
    </source>
</evidence>
<feature type="binding site" evidence="7">
    <location>
        <position position="158"/>
    </location>
    <ligand>
        <name>Zn(2+)</name>
        <dbReference type="ChEBI" id="CHEBI:29105"/>
        <label>2</label>
    </ligand>
</feature>
<keyword evidence="9" id="KW-1185">Reference proteome</keyword>
<evidence type="ECO:0000256" key="2">
    <source>
        <dbReference type="ARBA" id="ARBA00022723"/>
    </source>
</evidence>
<proteinExistence type="inferred from homology"/>
<dbReference type="Gene3D" id="3.50.30.50">
    <property type="entry name" value="Putative cyclase"/>
    <property type="match status" value="1"/>
</dbReference>
<organism evidence="8 9">
    <name type="scientific">Cytobacillus spartinae</name>
    <dbReference type="NCBI Taxonomy" id="3299023"/>
    <lineage>
        <taxon>Bacteria</taxon>
        <taxon>Bacillati</taxon>
        <taxon>Bacillota</taxon>
        <taxon>Bacilli</taxon>
        <taxon>Bacillales</taxon>
        <taxon>Bacillaceae</taxon>
        <taxon>Cytobacillus</taxon>
    </lineage>
</organism>
<dbReference type="RefSeq" id="WP_389362883.1">
    <property type="nucleotide sequence ID" value="NZ_JBIACK010000011.1"/>
</dbReference>